<dbReference type="KEGG" id="cci:CC1G_01014"/>
<keyword evidence="3" id="KW-1185">Reference proteome</keyword>
<name>A8NE75_COPC7</name>
<dbReference type="SUPFAM" id="SSF52047">
    <property type="entry name" value="RNI-like"/>
    <property type="match status" value="1"/>
</dbReference>
<evidence type="ECO:0000256" key="1">
    <source>
        <dbReference type="SAM" id="Coils"/>
    </source>
</evidence>
<accession>A8NE75</accession>
<evidence type="ECO:0008006" key="4">
    <source>
        <dbReference type="Google" id="ProtNLM"/>
    </source>
</evidence>
<dbReference type="AlphaFoldDB" id="A8NE75"/>
<evidence type="ECO:0000313" key="2">
    <source>
        <dbReference type="EMBL" id="EAU88641.1"/>
    </source>
</evidence>
<proteinExistence type="predicted"/>
<dbReference type="OrthoDB" id="3000206at2759"/>
<protein>
    <recommendedName>
        <fullName evidence="4">F-box domain-containing protein</fullName>
    </recommendedName>
</protein>
<dbReference type="InParanoid" id="A8NE75"/>
<dbReference type="EMBL" id="AACS02000002">
    <property type="protein sequence ID" value="EAU88641.1"/>
    <property type="molecule type" value="Genomic_DNA"/>
</dbReference>
<dbReference type="Proteomes" id="UP000001861">
    <property type="component" value="Unassembled WGS sequence"/>
</dbReference>
<reference evidence="2 3" key="1">
    <citation type="journal article" date="2010" name="Proc. Natl. Acad. Sci. U.S.A.">
        <title>Insights into evolution of multicellular fungi from the assembled chromosomes of the mushroom Coprinopsis cinerea (Coprinus cinereus).</title>
        <authorList>
            <person name="Stajich J.E."/>
            <person name="Wilke S.K."/>
            <person name="Ahren D."/>
            <person name="Au C.H."/>
            <person name="Birren B.W."/>
            <person name="Borodovsky M."/>
            <person name="Burns C."/>
            <person name="Canback B."/>
            <person name="Casselton L.A."/>
            <person name="Cheng C.K."/>
            <person name="Deng J."/>
            <person name="Dietrich F.S."/>
            <person name="Fargo D.C."/>
            <person name="Farman M.L."/>
            <person name="Gathman A.C."/>
            <person name="Goldberg J."/>
            <person name="Guigo R."/>
            <person name="Hoegger P.J."/>
            <person name="Hooker J.B."/>
            <person name="Huggins A."/>
            <person name="James T.Y."/>
            <person name="Kamada T."/>
            <person name="Kilaru S."/>
            <person name="Kodira C."/>
            <person name="Kues U."/>
            <person name="Kupfer D."/>
            <person name="Kwan H.S."/>
            <person name="Lomsadze A."/>
            <person name="Li W."/>
            <person name="Lilly W.W."/>
            <person name="Ma L.J."/>
            <person name="Mackey A.J."/>
            <person name="Manning G."/>
            <person name="Martin F."/>
            <person name="Muraguchi H."/>
            <person name="Natvig D.O."/>
            <person name="Palmerini H."/>
            <person name="Ramesh M.A."/>
            <person name="Rehmeyer C.J."/>
            <person name="Roe B.A."/>
            <person name="Shenoy N."/>
            <person name="Stanke M."/>
            <person name="Ter-Hovhannisyan V."/>
            <person name="Tunlid A."/>
            <person name="Velagapudi R."/>
            <person name="Vision T.J."/>
            <person name="Zeng Q."/>
            <person name="Zolan M.E."/>
            <person name="Pukkila P.J."/>
        </authorList>
    </citation>
    <scope>NUCLEOTIDE SEQUENCE [LARGE SCALE GENOMIC DNA]</scope>
    <source>
        <strain evidence="3">Okayama-7 / 130 / ATCC MYA-4618 / FGSC 9003</strain>
    </source>
</reference>
<organism evidence="2 3">
    <name type="scientific">Coprinopsis cinerea (strain Okayama-7 / 130 / ATCC MYA-4618 / FGSC 9003)</name>
    <name type="common">Inky cap fungus</name>
    <name type="synonym">Hormographiella aspergillata</name>
    <dbReference type="NCBI Taxonomy" id="240176"/>
    <lineage>
        <taxon>Eukaryota</taxon>
        <taxon>Fungi</taxon>
        <taxon>Dikarya</taxon>
        <taxon>Basidiomycota</taxon>
        <taxon>Agaricomycotina</taxon>
        <taxon>Agaricomycetes</taxon>
        <taxon>Agaricomycetidae</taxon>
        <taxon>Agaricales</taxon>
        <taxon>Agaricineae</taxon>
        <taxon>Psathyrellaceae</taxon>
        <taxon>Coprinopsis</taxon>
    </lineage>
</organism>
<dbReference type="RefSeq" id="XP_001832952.1">
    <property type="nucleotide sequence ID" value="XM_001832900.1"/>
</dbReference>
<keyword evidence="1" id="KW-0175">Coiled coil</keyword>
<comment type="caution">
    <text evidence="2">The sequence shown here is derived from an EMBL/GenBank/DDBJ whole genome shotgun (WGS) entry which is preliminary data.</text>
</comment>
<dbReference type="GeneID" id="6009443"/>
<sequence>MATSSSNPPFSALDSQIAQLELQVSTLKSQALQLKGRRNDLAPISRLPNEVLCRIAIEYKRSTPLVLRIARKPYRELGWPIVTHIYRRWRHVCLNHPQLWADIKSSDPLPWTATKLGLSRNVPLSLKWVRPMEQPVTVVVQERGNSSESQSSDQWENLLHRATSDARRLREVAFYGPLTFLNSMVNRMAATTHGVPNLRCLSLRHNDVFDSLRHFLSVPDDDLALIPKAASVKLDAPELRQLILWNCNPRINSIPFHNLTDLSLHLARCRKPLSSVEFMEMLKEAQSLVTVDLQQSLPDHYDHTTTEFPPMTVTLPCVEFIRVGDEYRRCITFLQHIRLPSSASVELNCTIGGRGDGHEAIDSDLCPTLSSLWMSQPDSSLQSFKLPVASMAIRHWQSGRFLENHFWCIGFSTEKQDLPHLSKVRRSVSTPPGRSPPKADFKLCIAFGTRGRGDQAVEDFLHHGLFDLTSLQSLHLDLQAEPDAVTYLGSSALLEEVALRSGYASAWFIKWLTSDPLLWPDDESSTTSVHTAIRLPRLRTLHLDCDFNPAPQNHRFQYTEEEEKGEEEVIPVTIGNLLWVLENRAKHGHQPEEIVLYNGRKVVLDEDLEFMTSLGSSVRLHEGVHEG</sequence>
<gene>
    <name evidence="2" type="ORF">CC1G_01014</name>
</gene>
<feature type="coiled-coil region" evidence="1">
    <location>
        <begin position="10"/>
        <end position="37"/>
    </location>
</feature>
<evidence type="ECO:0000313" key="3">
    <source>
        <dbReference type="Proteomes" id="UP000001861"/>
    </source>
</evidence>
<dbReference type="VEuPathDB" id="FungiDB:CC1G_01014"/>